<name>A0A538U1U5_UNCEI</name>
<evidence type="ECO:0000313" key="2">
    <source>
        <dbReference type="Proteomes" id="UP000319836"/>
    </source>
</evidence>
<dbReference type="SUPFAM" id="SSF89095">
    <property type="entry name" value="GatB/YqeY motif"/>
    <property type="match status" value="1"/>
</dbReference>
<evidence type="ECO:0000313" key="1">
    <source>
        <dbReference type="EMBL" id="TMQ69771.1"/>
    </source>
</evidence>
<dbReference type="Gene3D" id="1.10.1510.10">
    <property type="entry name" value="Uncharacterised protein YqeY/AIM41 PF09424, N-terminal domain"/>
    <property type="match status" value="1"/>
</dbReference>
<dbReference type="InterPro" id="IPR023168">
    <property type="entry name" value="GatB_Yqey_C_2"/>
</dbReference>
<dbReference type="Pfam" id="PF09424">
    <property type="entry name" value="YqeY"/>
    <property type="match status" value="1"/>
</dbReference>
<dbReference type="InterPro" id="IPR042184">
    <property type="entry name" value="YqeY/Aim41_N"/>
</dbReference>
<dbReference type="EMBL" id="VBPA01000267">
    <property type="protein sequence ID" value="TMQ69771.1"/>
    <property type="molecule type" value="Genomic_DNA"/>
</dbReference>
<dbReference type="GO" id="GO:0016884">
    <property type="term" value="F:carbon-nitrogen ligase activity, with glutamine as amido-N-donor"/>
    <property type="evidence" value="ECO:0007669"/>
    <property type="project" value="InterPro"/>
</dbReference>
<dbReference type="AlphaFoldDB" id="A0A538U1U5"/>
<sequence length="152" mass="16834">MSESIQDRIQTDMTAAMKSKDADTLSTLRMLKAALMEARTKKPKEAEFTTDEEIEILMRYAKKRRETIEELRKAGRTDLVAREEQEIAVTQRYLPQAISEDELRALVRATAERVKAGGPKDAGKVIGAVMGQVKGRADGGSVSRIVREVLGA</sequence>
<proteinExistence type="predicted"/>
<dbReference type="InterPro" id="IPR003789">
    <property type="entry name" value="Asn/Gln_tRNA_amidoTrase-B-like"/>
</dbReference>
<dbReference type="Proteomes" id="UP000319836">
    <property type="component" value="Unassembled WGS sequence"/>
</dbReference>
<dbReference type="PANTHER" id="PTHR28055">
    <property type="entry name" value="ALTERED INHERITANCE OF MITOCHONDRIA PROTEIN 41, MITOCHONDRIAL"/>
    <property type="match status" value="1"/>
</dbReference>
<comment type="caution">
    <text evidence="1">The sequence shown here is derived from an EMBL/GenBank/DDBJ whole genome shotgun (WGS) entry which is preliminary data.</text>
</comment>
<reference evidence="1 2" key="1">
    <citation type="journal article" date="2019" name="Nat. Microbiol.">
        <title>Mediterranean grassland soil C-N compound turnover is dependent on rainfall and depth, and is mediated by genomically divergent microorganisms.</title>
        <authorList>
            <person name="Diamond S."/>
            <person name="Andeer P.F."/>
            <person name="Li Z."/>
            <person name="Crits-Christoph A."/>
            <person name="Burstein D."/>
            <person name="Anantharaman K."/>
            <person name="Lane K.R."/>
            <person name="Thomas B.C."/>
            <person name="Pan C."/>
            <person name="Northen T.R."/>
            <person name="Banfield J.F."/>
        </authorList>
    </citation>
    <scope>NUCLEOTIDE SEQUENCE [LARGE SCALE GENOMIC DNA]</scope>
    <source>
        <strain evidence="1">WS_10</strain>
    </source>
</reference>
<protein>
    <submittedName>
        <fullName evidence="1">GatB/YqeY domain-containing protein</fullName>
    </submittedName>
</protein>
<dbReference type="Gene3D" id="1.10.10.410">
    <property type="match status" value="1"/>
</dbReference>
<dbReference type="PANTHER" id="PTHR28055:SF1">
    <property type="entry name" value="ALTERED INHERITANCE OF MITOCHONDRIA PROTEIN 41, MITOCHONDRIAL"/>
    <property type="match status" value="1"/>
</dbReference>
<organism evidence="1 2">
    <name type="scientific">Eiseniibacteriota bacterium</name>
    <dbReference type="NCBI Taxonomy" id="2212470"/>
    <lineage>
        <taxon>Bacteria</taxon>
        <taxon>Candidatus Eiseniibacteriota</taxon>
    </lineage>
</organism>
<dbReference type="InterPro" id="IPR019004">
    <property type="entry name" value="YqeY/Aim41"/>
</dbReference>
<accession>A0A538U1U5</accession>
<gene>
    <name evidence="1" type="ORF">E6K80_10600</name>
</gene>